<accession>A0A6A6ILQ3</accession>
<dbReference type="Pfam" id="PF17784">
    <property type="entry name" value="Sulfotransfer_4"/>
    <property type="match status" value="1"/>
</dbReference>
<keyword evidence="1" id="KW-1133">Transmembrane helix</keyword>
<reference evidence="2" key="1">
    <citation type="journal article" date="2020" name="Stud. Mycol.">
        <title>101 Dothideomycetes genomes: a test case for predicting lifestyles and emergence of pathogens.</title>
        <authorList>
            <person name="Haridas S."/>
            <person name="Albert R."/>
            <person name="Binder M."/>
            <person name="Bloem J."/>
            <person name="Labutti K."/>
            <person name="Salamov A."/>
            <person name="Andreopoulos B."/>
            <person name="Baker S."/>
            <person name="Barry K."/>
            <person name="Bills G."/>
            <person name="Bluhm B."/>
            <person name="Cannon C."/>
            <person name="Castanera R."/>
            <person name="Culley D."/>
            <person name="Daum C."/>
            <person name="Ezra D."/>
            <person name="Gonzalez J."/>
            <person name="Henrissat B."/>
            <person name="Kuo A."/>
            <person name="Liang C."/>
            <person name="Lipzen A."/>
            <person name="Lutzoni F."/>
            <person name="Magnuson J."/>
            <person name="Mondo S."/>
            <person name="Nolan M."/>
            <person name="Ohm R."/>
            <person name="Pangilinan J."/>
            <person name="Park H.-J."/>
            <person name="Ramirez L."/>
            <person name="Alfaro M."/>
            <person name="Sun H."/>
            <person name="Tritt A."/>
            <person name="Yoshinaga Y."/>
            <person name="Zwiers L.-H."/>
            <person name="Turgeon B."/>
            <person name="Goodwin S."/>
            <person name="Spatafora J."/>
            <person name="Crous P."/>
            <person name="Grigoriev I."/>
        </authorList>
    </citation>
    <scope>NUCLEOTIDE SEQUENCE</scope>
    <source>
        <strain evidence="2">CBS 122368</strain>
    </source>
</reference>
<organism evidence="2 3">
    <name type="scientific">Trematosphaeria pertusa</name>
    <dbReference type="NCBI Taxonomy" id="390896"/>
    <lineage>
        <taxon>Eukaryota</taxon>
        <taxon>Fungi</taxon>
        <taxon>Dikarya</taxon>
        <taxon>Ascomycota</taxon>
        <taxon>Pezizomycotina</taxon>
        <taxon>Dothideomycetes</taxon>
        <taxon>Pleosporomycetidae</taxon>
        <taxon>Pleosporales</taxon>
        <taxon>Massarineae</taxon>
        <taxon>Trematosphaeriaceae</taxon>
        <taxon>Trematosphaeria</taxon>
    </lineage>
</organism>
<dbReference type="EMBL" id="ML987193">
    <property type="protein sequence ID" value="KAF2251336.1"/>
    <property type="molecule type" value="Genomic_DNA"/>
</dbReference>
<name>A0A6A6ILQ3_9PLEO</name>
<evidence type="ECO:0000313" key="3">
    <source>
        <dbReference type="Proteomes" id="UP000800094"/>
    </source>
</evidence>
<dbReference type="GeneID" id="54588789"/>
<keyword evidence="1" id="KW-0812">Transmembrane</keyword>
<dbReference type="Gene3D" id="3.40.50.300">
    <property type="entry name" value="P-loop containing nucleotide triphosphate hydrolases"/>
    <property type="match status" value="1"/>
</dbReference>
<dbReference type="AlphaFoldDB" id="A0A6A6ILQ3"/>
<dbReference type="InterPro" id="IPR027417">
    <property type="entry name" value="P-loop_NTPase"/>
</dbReference>
<dbReference type="PANTHER" id="PTHR36978:SF4">
    <property type="entry name" value="P-LOOP CONTAINING NUCLEOSIDE TRIPHOSPHATE HYDROLASE PROTEIN"/>
    <property type="match status" value="1"/>
</dbReference>
<gene>
    <name evidence="2" type="ORF">BU26DRAFT_603779</name>
</gene>
<proteinExistence type="predicted"/>
<sequence length="268" mass="30953">MASQRLIDTTPAKPRSKDVEVLVLGFSRTGTMSLKVALEKLGYTVYHMSEALKNTSKGHLTFWNEALEAKFEGKGKPFGKEEFDKFLGDYNVLEDIPSILFADELLAAYPAAKVILTNRDVDSWLRSMNETFFTVTRWRSMPYWAKYDKVFWGPYMRILHTILSHWGAGDPNDRLALRHSYIMHYAHVRRVVLQSRLLEFEAGDGWVPLCAFLGKEVPQEEYPRVNDAKATVRLHGFLLWYRAWRMSRGWIVVGSALAVLVFAVWWRG</sequence>
<dbReference type="Proteomes" id="UP000800094">
    <property type="component" value="Unassembled WGS sequence"/>
</dbReference>
<dbReference type="OrthoDB" id="408152at2759"/>
<dbReference type="InterPro" id="IPR040632">
    <property type="entry name" value="Sulfotransfer_4"/>
</dbReference>
<dbReference type="RefSeq" id="XP_033686340.1">
    <property type="nucleotide sequence ID" value="XM_033835459.1"/>
</dbReference>
<dbReference type="PANTHER" id="PTHR36978">
    <property type="entry name" value="P-LOOP CONTAINING NUCLEOTIDE TRIPHOSPHATE HYDROLASE"/>
    <property type="match status" value="1"/>
</dbReference>
<evidence type="ECO:0000313" key="2">
    <source>
        <dbReference type="EMBL" id="KAF2251336.1"/>
    </source>
</evidence>
<dbReference type="SUPFAM" id="SSF52540">
    <property type="entry name" value="P-loop containing nucleoside triphosphate hydrolases"/>
    <property type="match status" value="1"/>
</dbReference>
<keyword evidence="3" id="KW-1185">Reference proteome</keyword>
<keyword evidence="1" id="KW-0472">Membrane</keyword>
<evidence type="ECO:0000256" key="1">
    <source>
        <dbReference type="SAM" id="Phobius"/>
    </source>
</evidence>
<feature type="transmembrane region" description="Helical" evidence="1">
    <location>
        <begin position="249"/>
        <end position="266"/>
    </location>
</feature>
<protein>
    <submittedName>
        <fullName evidence="2">NAD dependent epimerase/dehydratase</fullName>
    </submittedName>
</protein>